<keyword evidence="3" id="KW-0479">Metal-binding</keyword>
<evidence type="ECO:0000313" key="9">
    <source>
        <dbReference type="EMBL" id="PHH78039.1"/>
    </source>
</evidence>
<evidence type="ECO:0000256" key="5">
    <source>
        <dbReference type="ARBA" id="ARBA00023002"/>
    </source>
</evidence>
<dbReference type="InterPro" id="IPR000627">
    <property type="entry name" value="Intradiol_dOase_C"/>
</dbReference>
<evidence type="ECO:0000256" key="2">
    <source>
        <dbReference type="ARBA" id="ARBA00007825"/>
    </source>
</evidence>
<sequence length="173" mass="19071">MHGLRLMNWAGRISDDRRDESLLLVDVLGLETLVDDLTLGNASATATSILGPMWRANAPIRDNGSPIGFDLPPDAETVFMHGTVTDAESGEPLVDAEVDVWQALTNAHIHLKINAKGHKPLVTQIFDVECPYLEQDVAFAVKEELKVRFVPREGDERAKLELGYDIRLAGEDV</sequence>
<evidence type="ECO:0000259" key="7">
    <source>
        <dbReference type="Pfam" id="PF00775"/>
    </source>
</evidence>
<dbReference type="InterPro" id="IPR007535">
    <property type="entry name" value="Catechol_dOase_N"/>
</dbReference>
<dbReference type="InterPro" id="IPR050770">
    <property type="entry name" value="Intradiol_RC_Dioxygenase"/>
</dbReference>
<evidence type="ECO:0000259" key="8">
    <source>
        <dbReference type="Pfam" id="PF04444"/>
    </source>
</evidence>
<organism evidence="9 10">
    <name type="scientific">Ophiocordyceps camponoti-rufipedis</name>
    <dbReference type="NCBI Taxonomy" id="2004952"/>
    <lineage>
        <taxon>Eukaryota</taxon>
        <taxon>Fungi</taxon>
        <taxon>Dikarya</taxon>
        <taxon>Ascomycota</taxon>
        <taxon>Pezizomycotina</taxon>
        <taxon>Sordariomycetes</taxon>
        <taxon>Hypocreomycetidae</taxon>
        <taxon>Hypocreales</taxon>
        <taxon>Ophiocordycipitaceae</taxon>
        <taxon>Ophiocordyceps</taxon>
    </lineage>
</organism>
<dbReference type="GO" id="GO:0008199">
    <property type="term" value="F:ferric iron binding"/>
    <property type="evidence" value="ECO:0007669"/>
    <property type="project" value="InterPro"/>
</dbReference>
<evidence type="ECO:0000256" key="3">
    <source>
        <dbReference type="ARBA" id="ARBA00022723"/>
    </source>
</evidence>
<dbReference type="STRING" id="2004952.A0A2C5XQR0"/>
<dbReference type="PANTHER" id="PTHR33711:SF7">
    <property type="entry name" value="INTRADIOL RING-CLEAVAGE DIOXYGENASES DOMAIN-CONTAINING PROTEIN-RELATED"/>
    <property type="match status" value="1"/>
</dbReference>
<keyword evidence="10" id="KW-1185">Reference proteome</keyword>
<protein>
    <submittedName>
        <fullName evidence="9">Uncharacterized protein</fullName>
    </submittedName>
</protein>
<accession>A0A2C5XQR0</accession>
<keyword evidence="6" id="KW-0408">Iron</keyword>
<dbReference type="Gene3D" id="2.60.130.10">
    <property type="entry name" value="Aromatic compound dioxygenase"/>
    <property type="match status" value="2"/>
</dbReference>
<comment type="similarity">
    <text evidence="2">Belongs to the intradiol ring-cleavage dioxygenase family.</text>
</comment>
<dbReference type="Pfam" id="PF00775">
    <property type="entry name" value="Dioxygenase_C"/>
    <property type="match status" value="1"/>
</dbReference>
<reference evidence="9 10" key="1">
    <citation type="submission" date="2017-06" db="EMBL/GenBank/DDBJ databases">
        <title>Ant-infecting Ophiocordyceps genomes reveal a high diversity of potential behavioral manipulation genes and a possible major role for enterotoxins.</title>
        <authorList>
            <person name="De Bekker C."/>
            <person name="Evans H.C."/>
            <person name="Brachmann A."/>
            <person name="Hughes D.P."/>
        </authorList>
    </citation>
    <scope>NUCLEOTIDE SEQUENCE [LARGE SCALE GENOMIC DNA]</scope>
    <source>
        <strain evidence="9 10">Map16</strain>
    </source>
</reference>
<keyword evidence="5" id="KW-0560">Oxidoreductase</keyword>
<gene>
    <name evidence="9" type="ORF">CDD80_7454</name>
</gene>
<evidence type="ECO:0000256" key="4">
    <source>
        <dbReference type="ARBA" id="ARBA00022964"/>
    </source>
</evidence>
<comment type="cofactor">
    <cofactor evidence="1">
        <name>Fe(3+)</name>
        <dbReference type="ChEBI" id="CHEBI:29034"/>
    </cofactor>
</comment>
<comment type="caution">
    <text evidence="9">The sequence shown here is derived from an EMBL/GenBank/DDBJ whole genome shotgun (WGS) entry which is preliminary data.</text>
</comment>
<evidence type="ECO:0000313" key="10">
    <source>
        <dbReference type="Proteomes" id="UP000226431"/>
    </source>
</evidence>
<dbReference type="PANTHER" id="PTHR33711">
    <property type="entry name" value="DIOXYGENASE, PUTATIVE (AFU_ORTHOLOGUE AFUA_2G02910)-RELATED"/>
    <property type="match status" value="1"/>
</dbReference>
<feature type="domain" description="Catechol dioxygenase N-terminal" evidence="8">
    <location>
        <begin position="1"/>
        <end position="38"/>
    </location>
</feature>
<dbReference type="GO" id="GO:0009712">
    <property type="term" value="P:catechol-containing compound metabolic process"/>
    <property type="evidence" value="ECO:0007669"/>
    <property type="project" value="InterPro"/>
</dbReference>
<proteinExistence type="inferred from homology"/>
<dbReference type="AlphaFoldDB" id="A0A2C5XQR0"/>
<keyword evidence="4" id="KW-0223">Dioxygenase</keyword>
<dbReference type="Proteomes" id="UP000226431">
    <property type="component" value="Unassembled WGS sequence"/>
</dbReference>
<dbReference type="EMBL" id="NJES01000094">
    <property type="protein sequence ID" value="PHH78039.1"/>
    <property type="molecule type" value="Genomic_DNA"/>
</dbReference>
<name>A0A2C5XQR0_9HYPO</name>
<evidence type="ECO:0000256" key="1">
    <source>
        <dbReference type="ARBA" id="ARBA00001965"/>
    </source>
</evidence>
<dbReference type="Pfam" id="PF04444">
    <property type="entry name" value="Dioxygenase_N"/>
    <property type="match status" value="1"/>
</dbReference>
<dbReference type="SUPFAM" id="SSF49482">
    <property type="entry name" value="Aromatic compound dioxygenase"/>
    <property type="match status" value="1"/>
</dbReference>
<evidence type="ECO:0000256" key="6">
    <source>
        <dbReference type="ARBA" id="ARBA00023004"/>
    </source>
</evidence>
<feature type="domain" description="Intradiol ring-cleavage dioxygenases" evidence="7">
    <location>
        <begin position="106"/>
        <end position="170"/>
    </location>
</feature>
<dbReference type="OrthoDB" id="5238185at2759"/>
<dbReference type="GO" id="GO:0018576">
    <property type="term" value="F:catechol 1,2-dioxygenase activity"/>
    <property type="evidence" value="ECO:0007669"/>
    <property type="project" value="InterPro"/>
</dbReference>
<dbReference type="InterPro" id="IPR015889">
    <property type="entry name" value="Intradiol_dOase_core"/>
</dbReference>